<reference evidence="1 2" key="1">
    <citation type="journal article" date="2022" name="Plant J.">
        <title>Chromosome-level genome of Camellia lanceoleosa provides a valuable resource for understanding genome evolution and self-incompatibility.</title>
        <authorList>
            <person name="Gong W."/>
            <person name="Xiao S."/>
            <person name="Wang L."/>
            <person name="Liao Z."/>
            <person name="Chang Y."/>
            <person name="Mo W."/>
            <person name="Hu G."/>
            <person name="Li W."/>
            <person name="Zhao G."/>
            <person name="Zhu H."/>
            <person name="Hu X."/>
            <person name="Ji K."/>
            <person name="Xiang X."/>
            <person name="Song Q."/>
            <person name="Yuan D."/>
            <person name="Jin S."/>
            <person name="Zhang L."/>
        </authorList>
    </citation>
    <scope>NUCLEOTIDE SEQUENCE [LARGE SCALE GENOMIC DNA]</scope>
    <source>
        <strain evidence="1">SQ_2022a</strain>
    </source>
</reference>
<organism evidence="1 2">
    <name type="scientific">Camellia lanceoleosa</name>
    <dbReference type="NCBI Taxonomy" id="1840588"/>
    <lineage>
        <taxon>Eukaryota</taxon>
        <taxon>Viridiplantae</taxon>
        <taxon>Streptophyta</taxon>
        <taxon>Embryophyta</taxon>
        <taxon>Tracheophyta</taxon>
        <taxon>Spermatophyta</taxon>
        <taxon>Magnoliopsida</taxon>
        <taxon>eudicotyledons</taxon>
        <taxon>Gunneridae</taxon>
        <taxon>Pentapetalae</taxon>
        <taxon>asterids</taxon>
        <taxon>Ericales</taxon>
        <taxon>Theaceae</taxon>
        <taxon>Camellia</taxon>
    </lineage>
</organism>
<sequence length="98" mass="10997">MDEHESSRHKEVNLEIDDQFAPDGKDDVVDVKKGGQRYRDGCTAQNMSPLDVPKIIWQVVDSVAKANNPHAALPFGLLVTDMLLELVVPTQPDDEWKE</sequence>
<accession>A0ACC0HEU7</accession>
<dbReference type="Proteomes" id="UP001060215">
    <property type="component" value="Chromosome 5"/>
</dbReference>
<evidence type="ECO:0000313" key="1">
    <source>
        <dbReference type="EMBL" id="KAI8010566.1"/>
    </source>
</evidence>
<dbReference type="EMBL" id="CM045762">
    <property type="protein sequence ID" value="KAI8010566.1"/>
    <property type="molecule type" value="Genomic_DNA"/>
</dbReference>
<protein>
    <submittedName>
        <fullName evidence="1">Uncharacterized protein</fullName>
    </submittedName>
</protein>
<keyword evidence="2" id="KW-1185">Reference proteome</keyword>
<name>A0ACC0HEU7_9ERIC</name>
<evidence type="ECO:0000313" key="2">
    <source>
        <dbReference type="Proteomes" id="UP001060215"/>
    </source>
</evidence>
<gene>
    <name evidence="1" type="ORF">LOK49_LG06G02868</name>
</gene>
<comment type="caution">
    <text evidence="1">The sequence shown here is derived from an EMBL/GenBank/DDBJ whole genome shotgun (WGS) entry which is preliminary data.</text>
</comment>
<proteinExistence type="predicted"/>